<reference evidence="2 3" key="1">
    <citation type="submission" date="2018-04" db="EMBL/GenBank/DDBJ databases">
        <authorList>
            <person name="Vogel A."/>
        </authorList>
    </citation>
    <scope>NUCLEOTIDE SEQUENCE [LARGE SCALE GENOMIC DNA]</scope>
</reference>
<sequence length="92" mass="9879">MAAPSDPLASLPSGVKLLLRSLHNLIPEKLTETNYPAWSLDVQTALSANLLLDGLMVMKQPRRQLSPKTIKSSLIQSIPPGPSLTHRSAPAS</sequence>
<feature type="region of interest" description="Disordered" evidence="1">
    <location>
        <begin position="67"/>
        <end position="92"/>
    </location>
</feature>
<dbReference type="EMBL" id="OOIL02004591">
    <property type="protein sequence ID" value="VFQ92503.1"/>
    <property type="molecule type" value="Genomic_DNA"/>
</dbReference>
<evidence type="ECO:0000313" key="2">
    <source>
        <dbReference type="EMBL" id="VFQ92503.1"/>
    </source>
</evidence>
<dbReference type="Proteomes" id="UP000595140">
    <property type="component" value="Unassembled WGS sequence"/>
</dbReference>
<gene>
    <name evidence="2" type="ORF">CCAM_LOCUS34279</name>
</gene>
<feature type="compositionally biased region" description="Polar residues" evidence="1">
    <location>
        <begin position="67"/>
        <end position="76"/>
    </location>
</feature>
<dbReference type="AlphaFoldDB" id="A0A484MU65"/>
<accession>A0A484MU65</accession>
<evidence type="ECO:0000256" key="1">
    <source>
        <dbReference type="SAM" id="MobiDB-lite"/>
    </source>
</evidence>
<evidence type="ECO:0000313" key="3">
    <source>
        <dbReference type="Proteomes" id="UP000595140"/>
    </source>
</evidence>
<evidence type="ECO:0008006" key="4">
    <source>
        <dbReference type="Google" id="ProtNLM"/>
    </source>
</evidence>
<proteinExistence type="predicted"/>
<name>A0A484MU65_9ASTE</name>
<organism evidence="2 3">
    <name type="scientific">Cuscuta campestris</name>
    <dbReference type="NCBI Taxonomy" id="132261"/>
    <lineage>
        <taxon>Eukaryota</taxon>
        <taxon>Viridiplantae</taxon>
        <taxon>Streptophyta</taxon>
        <taxon>Embryophyta</taxon>
        <taxon>Tracheophyta</taxon>
        <taxon>Spermatophyta</taxon>
        <taxon>Magnoliopsida</taxon>
        <taxon>eudicotyledons</taxon>
        <taxon>Gunneridae</taxon>
        <taxon>Pentapetalae</taxon>
        <taxon>asterids</taxon>
        <taxon>lamiids</taxon>
        <taxon>Solanales</taxon>
        <taxon>Convolvulaceae</taxon>
        <taxon>Cuscuteae</taxon>
        <taxon>Cuscuta</taxon>
        <taxon>Cuscuta subgen. Grammica</taxon>
        <taxon>Cuscuta sect. Cleistogrammica</taxon>
    </lineage>
</organism>
<protein>
    <recommendedName>
        <fullName evidence="4">Retrotransposon Copia-like N-terminal domain-containing protein</fullName>
    </recommendedName>
</protein>
<keyword evidence="3" id="KW-1185">Reference proteome</keyword>